<dbReference type="Proteomes" id="UP001319045">
    <property type="component" value="Chromosome"/>
</dbReference>
<dbReference type="RefSeq" id="WP_207154613.1">
    <property type="nucleotide sequence ID" value="NZ_AP024484.1"/>
</dbReference>
<dbReference type="PROSITE" id="PS51257">
    <property type="entry name" value="PROKAR_LIPOPROTEIN"/>
    <property type="match status" value="1"/>
</dbReference>
<protein>
    <recommendedName>
        <fullName evidence="1">Major fimbrium subunit FimA C-terminal domain-containing protein</fullName>
    </recommendedName>
</protein>
<gene>
    <name evidence="2" type="ORF">prwr041_03310</name>
</gene>
<evidence type="ECO:0000259" key="1">
    <source>
        <dbReference type="Pfam" id="PF22492"/>
    </source>
</evidence>
<dbReference type="Gene3D" id="2.60.40.3690">
    <property type="match status" value="1"/>
</dbReference>
<dbReference type="Gene3D" id="2.60.40.2580">
    <property type="match status" value="1"/>
</dbReference>
<dbReference type="Pfam" id="PF22492">
    <property type="entry name" value="FimA4_C"/>
    <property type="match status" value="1"/>
</dbReference>
<proteinExistence type="predicted"/>
<accession>A0ABM7NVE2</accession>
<dbReference type="EMBL" id="AP024484">
    <property type="protein sequence ID" value="BCS84438.1"/>
    <property type="molecule type" value="Genomic_DNA"/>
</dbReference>
<feature type="domain" description="Major fimbrium subunit FimA C-terminal" evidence="1">
    <location>
        <begin position="306"/>
        <end position="373"/>
    </location>
</feature>
<keyword evidence="3" id="KW-1185">Reference proteome</keyword>
<dbReference type="InterPro" id="IPR053878">
    <property type="entry name" value="FimA_C"/>
</dbReference>
<sequence>MKLFSHLHIYGILLSTALLFTSCYSEDALNSRGGDAVTISLNFRPDGMDGGTRANGSMPSSSTANSGELKINHVCVGVFDGNTNLITLKDFDYSGSAQTMTTSTSAKYIVAAVNIPAEKFSKVTTKTDFYAITQNLDYTSYDGTSTKASTLNSQQQTMLPMIGEYSITSALTTTGTTTIPIDLTRLVSRVMLTSITTSFISPLAGATFVPKEIFMYNVADVTDFTGKVTENNRSGESTSATVAGDPSTLANAPTLGNYAYLSSGLISTASYPYYFYVHPHSDTAPTKLVVKGVFYPKGGSEATGEVMYYPIIVNHYQTGVTINGSAAAPTNDSKITKNTIYSLSLTIKGRGTASPSDDISPASASVNVSVASWDALSKNASEYDPPITLSAATWGTGGGAIPFLPHPNVGEYLFADGTWGTLAANSGKTPIAVIFSTNPTTTDKANGFVHGYALALQNANSSNTMTWSSSDTKILANAAISTTYTAIKTDKDGYTKTMNIYNNYASSNLENLKNTFYAAYWALKFKDTVTPPVGTSGWYLPSIGDWYDFCVNLGGLPDDVSQMTNNYDGGYYWNPNYNVNYRANTISAIWNTYLNNAATYGATVSSFNISMRYWASSQYDVSNAFYMSDEYDASGTSGAICLYIGTSLCCVRPMIAF</sequence>
<organism evidence="2 3">
    <name type="scientific">Prevotella herbatica</name>
    <dbReference type="NCBI Taxonomy" id="2801997"/>
    <lineage>
        <taxon>Bacteria</taxon>
        <taxon>Pseudomonadati</taxon>
        <taxon>Bacteroidota</taxon>
        <taxon>Bacteroidia</taxon>
        <taxon>Bacteroidales</taxon>
        <taxon>Prevotellaceae</taxon>
        <taxon>Prevotella</taxon>
    </lineage>
</organism>
<name>A0ABM7NVE2_9BACT</name>
<evidence type="ECO:0000313" key="2">
    <source>
        <dbReference type="EMBL" id="BCS84438.1"/>
    </source>
</evidence>
<evidence type="ECO:0000313" key="3">
    <source>
        <dbReference type="Proteomes" id="UP001319045"/>
    </source>
</evidence>
<reference evidence="2 3" key="1">
    <citation type="journal article" date="2022" name="Int. J. Syst. Evol. Microbiol.">
        <title>Prevotella herbatica sp. nov., a plant polysaccharide-decomposing anaerobic bacterium isolated from a methanogenic reactor.</title>
        <authorList>
            <person name="Uek A."/>
            <person name="Tonouchi A."/>
            <person name="Kaku N."/>
            <person name="Ueki K."/>
        </authorList>
    </citation>
    <scope>NUCLEOTIDE SEQUENCE [LARGE SCALE GENOMIC DNA]</scope>
    <source>
        <strain evidence="2 3">WR041</strain>
    </source>
</reference>